<organism evidence="2 3">
    <name type="scientific">Acidianus sulfidivorans JP7</name>
    <dbReference type="NCBI Taxonomy" id="619593"/>
    <lineage>
        <taxon>Archaea</taxon>
        <taxon>Thermoproteota</taxon>
        <taxon>Thermoprotei</taxon>
        <taxon>Sulfolobales</taxon>
        <taxon>Sulfolobaceae</taxon>
        <taxon>Acidianus</taxon>
    </lineage>
</organism>
<dbReference type="Proteomes" id="UP000248410">
    <property type="component" value="Chromosome"/>
</dbReference>
<proteinExistence type="predicted"/>
<dbReference type="OrthoDB" id="42972at2157"/>
<reference evidence="2 3" key="1">
    <citation type="submission" date="2018-05" db="EMBL/GenBank/DDBJ databases">
        <title>Complete Genome Sequences of Extremely Thermoacidophilic, Metal-Mobilizing Type-Strain Members of the Archaeal Family Sulfolobaceae: Acidianus brierleyi DSM-1651T, Acidianus sulfidivorans DSM-18786T, Metallosphaera hakonensis DSM-7519T, and Metallosphaera prunae DSM-10039T.</title>
        <authorList>
            <person name="Counts J.A."/>
            <person name="Kelly R.M."/>
        </authorList>
    </citation>
    <scope>NUCLEOTIDE SEQUENCE [LARGE SCALE GENOMIC DNA]</scope>
    <source>
        <strain evidence="2 3">JP7</strain>
    </source>
</reference>
<dbReference type="AlphaFoldDB" id="A0A2U9IKK2"/>
<gene>
    <name evidence="2" type="ORF">DFR86_02580</name>
</gene>
<dbReference type="EMBL" id="CP029288">
    <property type="protein sequence ID" value="AWR96543.1"/>
    <property type="molecule type" value="Genomic_DNA"/>
</dbReference>
<sequence>MKENFLNKIYRNDIMSEKKEGEINSFSDLIKALFKYDNWYLGGFVVALILFIIFDLIVYK</sequence>
<evidence type="ECO:0000256" key="1">
    <source>
        <dbReference type="SAM" id="Phobius"/>
    </source>
</evidence>
<keyword evidence="1" id="KW-0812">Transmembrane</keyword>
<evidence type="ECO:0000313" key="3">
    <source>
        <dbReference type="Proteomes" id="UP000248410"/>
    </source>
</evidence>
<feature type="transmembrane region" description="Helical" evidence="1">
    <location>
        <begin position="39"/>
        <end position="59"/>
    </location>
</feature>
<accession>A0A2U9IKK2</accession>
<evidence type="ECO:0000313" key="2">
    <source>
        <dbReference type="EMBL" id="AWR96543.1"/>
    </source>
</evidence>
<keyword evidence="1" id="KW-0472">Membrane</keyword>
<keyword evidence="1" id="KW-1133">Transmembrane helix</keyword>
<protein>
    <submittedName>
        <fullName evidence="2">Uncharacterized protein</fullName>
    </submittedName>
</protein>
<keyword evidence="3" id="KW-1185">Reference proteome</keyword>
<name>A0A2U9IKK2_9CREN</name>